<dbReference type="CDD" id="cd00590">
    <property type="entry name" value="RRM_SF"/>
    <property type="match status" value="1"/>
</dbReference>
<evidence type="ECO:0000256" key="2">
    <source>
        <dbReference type="PROSITE-ProRule" id="PRU00176"/>
    </source>
</evidence>
<feature type="compositionally biased region" description="Polar residues" evidence="3">
    <location>
        <begin position="469"/>
        <end position="481"/>
    </location>
</feature>
<dbReference type="Gene3D" id="3.10.450.50">
    <property type="match status" value="1"/>
</dbReference>
<evidence type="ECO:0000259" key="4">
    <source>
        <dbReference type="PROSITE" id="PS50102"/>
    </source>
</evidence>
<evidence type="ECO:0000256" key="1">
    <source>
        <dbReference type="ARBA" id="ARBA00022884"/>
    </source>
</evidence>
<dbReference type="InterPro" id="IPR012677">
    <property type="entry name" value="Nucleotide-bd_a/b_plait_sf"/>
</dbReference>
<protein>
    <submittedName>
        <fullName evidence="6">Nuclear transport factor 2</fullName>
    </submittedName>
</protein>
<feature type="domain" description="RRM" evidence="4">
    <location>
        <begin position="306"/>
        <end position="383"/>
    </location>
</feature>
<dbReference type="SUPFAM" id="SSF54427">
    <property type="entry name" value="NTF2-like"/>
    <property type="match status" value="1"/>
</dbReference>
<name>A0AAW2QPK2_9LAMI</name>
<reference evidence="6" key="2">
    <citation type="journal article" date="2024" name="Plant">
        <title>Genomic evolution and insights into agronomic trait innovations of Sesamum species.</title>
        <authorList>
            <person name="Miao H."/>
            <person name="Wang L."/>
            <person name="Qu L."/>
            <person name="Liu H."/>
            <person name="Sun Y."/>
            <person name="Le M."/>
            <person name="Wang Q."/>
            <person name="Wei S."/>
            <person name="Zheng Y."/>
            <person name="Lin W."/>
            <person name="Duan Y."/>
            <person name="Cao H."/>
            <person name="Xiong S."/>
            <person name="Wang X."/>
            <person name="Wei L."/>
            <person name="Li C."/>
            <person name="Ma Q."/>
            <person name="Ju M."/>
            <person name="Zhao R."/>
            <person name="Li G."/>
            <person name="Mu C."/>
            <person name="Tian Q."/>
            <person name="Mei H."/>
            <person name="Zhang T."/>
            <person name="Gao T."/>
            <person name="Zhang H."/>
        </authorList>
    </citation>
    <scope>NUCLEOTIDE SEQUENCE</scope>
    <source>
        <strain evidence="6">G01</strain>
    </source>
</reference>
<feature type="compositionally biased region" description="Gly residues" evidence="3">
    <location>
        <begin position="409"/>
        <end position="419"/>
    </location>
</feature>
<proteinExistence type="predicted"/>
<feature type="compositionally biased region" description="Low complexity" evidence="3">
    <location>
        <begin position="385"/>
        <end position="404"/>
    </location>
</feature>
<organism evidence="6">
    <name type="scientific">Sesamum angustifolium</name>
    <dbReference type="NCBI Taxonomy" id="2727405"/>
    <lineage>
        <taxon>Eukaryota</taxon>
        <taxon>Viridiplantae</taxon>
        <taxon>Streptophyta</taxon>
        <taxon>Embryophyta</taxon>
        <taxon>Tracheophyta</taxon>
        <taxon>Spermatophyta</taxon>
        <taxon>Magnoliopsida</taxon>
        <taxon>eudicotyledons</taxon>
        <taxon>Gunneridae</taxon>
        <taxon>Pentapetalae</taxon>
        <taxon>asterids</taxon>
        <taxon>lamiids</taxon>
        <taxon>Lamiales</taxon>
        <taxon>Pedaliaceae</taxon>
        <taxon>Sesamum</taxon>
    </lineage>
</organism>
<dbReference type="InterPro" id="IPR002075">
    <property type="entry name" value="NTF2_dom"/>
</dbReference>
<dbReference type="Pfam" id="PF00076">
    <property type="entry name" value="RRM_1"/>
    <property type="match status" value="1"/>
</dbReference>
<sequence>MAAAAEVAAQQPVSAQVFNHVFHFDGKIGRECICAAVLSHSPSLSGLVYRFYQDISKLGRPEEDGSMSITTTMQAIDAKIVSLNYGDFRAEIKSVDAQESFNGGVNVLVTGYLTGKDNTVRNFAQSFFLAPQDRGYFVLNDMFRYLDNVNLNPALVNDVVLPAAPEPTAPAPGPAPVQEDHVSEESTQSTEEAVAGEVYNPPQNGDVAIVEEEVPVAEVVDEVQDDVEIVVESNPKTEELPKKSYASIVMHLKESAATFSPPPAAPRRAPPKNIEQANPTLAPATDGPVSSSESVDNGNNQEADGYSIYIKGLPMSATDTLLEEVFKRFGTIKSDGIQVRSNRQQGFCFGFVEFEEASAVQKALEASPVTIGGRQAFVEEKRSTNSRGNNRGRFQSGRGSGFRNEGVRGRGNYGGGRGYNRGDFSGRSEFGNKGGNRGGPSSRDGYQRSENINSNGGRVSRTGGMANGSAKSTTPQVPATA</sequence>
<dbReference type="SUPFAM" id="SSF54928">
    <property type="entry name" value="RNA-binding domain, RBD"/>
    <property type="match status" value="1"/>
</dbReference>
<dbReference type="GO" id="GO:1990904">
    <property type="term" value="C:ribonucleoprotein complex"/>
    <property type="evidence" value="ECO:0007669"/>
    <property type="project" value="TreeGrafter"/>
</dbReference>
<dbReference type="InterPro" id="IPR035979">
    <property type="entry name" value="RBD_domain_sf"/>
</dbReference>
<dbReference type="FunFam" id="3.30.70.330:FF:000589">
    <property type="entry name" value="RNA-binding protein-like"/>
    <property type="match status" value="1"/>
</dbReference>
<keyword evidence="1 2" id="KW-0694">RNA-binding</keyword>
<feature type="region of interest" description="Disordered" evidence="3">
    <location>
        <begin position="166"/>
        <end position="203"/>
    </location>
</feature>
<dbReference type="InterPro" id="IPR000504">
    <property type="entry name" value="RRM_dom"/>
</dbReference>
<comment type="caution">
    <text evidence="6">The sequence shown here is derived from an EMBL/GenBank/DDBJ whole genome shotgun (WGS) entry which is preliminary data.</text>
</comment>
<gene>
    <name evidence="6" type="ORF">Sangu_0260300</name>
</gene>
<dbReference type="GO" id="GO:0005829">
    <property type="term" value="C:cytosol"/>
    <property type="evidence" value="ECO:0007669"/>
    <property type="project" value="TreeGrafter"/>
</dbReference>
<dbReference type="PANTHER" id="PTHR10693:SF20">
    <property type="entry name" value="AT27578P"/>
    <property type="match status" value="1"/>
</dbReference>
<dbReference type="PANTHER" id="PTHR10693">
    <property type="entry name" value="RAS GTPASE-ACTIVATING PROTEIN-BINDING PROTEIN"/>
    <property type="match status" value="1"/>
</dbReference>
<dbReference type="InterPro" id="IPR018222">
    <property type="entry name" value="Nuclear_transport_factor_2_euk"/>
</dbReference>
<dbReference type="PROSITE" id="PS50102">
    <property type="entry name" value="RRM"/>
    <property type="match status" value="1"/>
</dbReference>
<dbReference type="Pfam" id="PF02136">
    <property type="entry name" value="NTF2"/>
    <property type="match status" value="1"/>
</dbReference>
<dbReference type="InterPro" id="IPR032710">
    <property type="entry name" value="NTF2-like_dom_sf"/>
</dbReference>
<dbReference type="SMART" id="SM00360">
    <property type="entry name" value="RRM"/>
    <property type="match status" value="1"/>
</dbReference>
<dbReference type="CDD" id="cd00780">
    <property type="entry name" value="NTF2"/>
    <property type="match status" value="1"/>
</dbReference>
<feature type="compositionally biased region" description="Polar residues" evidence="3">
    <location>
        <begin position="288"/>
        <end position="301"/>
    </location>
</feature>
<feature type="domain" description="NTF2" evidence="5">
    <location>
        <begin position="48"/>
        <end position="145"/>
    </location>
</feature>
<evidence type="ECO:0000313" key="6">
    <source>
        <dbReference type="EMBL" id="KAL0369422.1"/>
    </source>
</evidence>
<accession>A0AAW2QPK2</accession>
<reference evidence="6" key="1">
    <citation type="submission" date="2020-06" db="EMBL/GenBank/DDBJ databases">
        <authorList>
            <person name="Li T."/>
            <person name="Hu X."/>
            <person name="Zhang T."/>
            <person name="Song X."/>
            <person name="Zhang H."/>
            <person name="Dai N."/>
            <person name="Sheng W."/>
            <person name="Hou X."/>
            <person name="Wei L."/>
        </authorList>
    </citation>
    <scope>NUCLEOTIDE SEQUENCE</scope>
    <source>
        <strain evidence="6">G01</strain>
        <tissue evidence="6">Leaf</tissue>
    </source>
</reference>
<feature type="region of interest" description="Disordered" evidence="3">
    <location>
        <begin position="256"/>
        <end position="301"/>
    </location>
</feature>
<dbReference type="Gene3D" id="3.30.70.330">
    <property type="match status" value="1"/>
</dbReference>
<evidence type="ECO:0000256" key="3">
    <source>
        <dbReference type="SAM" id="MobiDB-lite"/>
    </source>
</evidence>
<dbReference type="InterPro" id="IPR039539">
    <property type="entry name" value="Ras_GTPase_bind_prot"/>
</dbReference>
<dbReference type="EMBL" id="JACGWK010000002">
    <property type="protein sequence ID" value="KAL0369422.1"/>
    <property type="molecule type" value="Genomic_DNA"/>
</dbReference>
<evidence type="ECO:0000259" key="5">
    <source>
        <dbReference type="PROSITE" id="PS50177"/>
    </source>
</evidence>
<feature type="compositionally biased region" description="Polar residues" evidence="3">
    <location>
        <begin position="448"/>
        <end position="457"/>
    </location>
</feature>
<feature type="region of interest" description="Disordered" evidence="3">
    <location>
        <begin position="378"/>
        <end position="481"/>
    </location>
</feature>
<feature type="compositionally biased region" description="Pro residues" evidence="3">
    <location>
        <begin position="166"/>
        <end position="175"/>
    </location>
</feature>
<dbReference type="PROSITE" id="PS50177">
    <property type="entry name" value="NTF2_DOMAIN"/>
    <property type="match status" value="1"/>
</dbReference>
<dbReference type="AlphaFoldDB" id="A0AAW2QPK2"/>
<dbReference type="GO" id="GO:0003729">
    <property type="term" value="F:mRNA binding"/>
    <property type="evidence" value="ECO:0007669"/>
    <property type="project" value="TreeGrafter"/>
</dbReference>